<dbReference type="RefSeq" id="WP_170222609.1">
    <property type="nucleotide sequence ID" value="NZ_BAAASV010000003.1"/>
</dbReference>
<dbReference type="InterPro" id="IPR036271">
    <property type="entry name" value="Tet_transcr_reg_TetR-rel_C_sf"/>
</dbReference>
<dbReference type="GO" id="GO:0003677">
    <property type="term" value="F:DNA binding"/>
    <property type="evidence" value="ECO:0007669"/>
    <property type="project" value="UniProtKB-UniRule"/>
</dbReference>
<dbReference type="InterPro" id="IPR001647">
    <property type="entry name" value="HTH_TetR"/>
</dbReference>
<feature type="domain" description="HTH tetR-type" evidence="5">
    <location>
        <begin position="5"/>
        <end position="65"/>
    </location>
</feature>
<accession>A0A542ZVI1</accession>
<organism evidence="6 7">
    <name type="scientific">Rarobacter faecitabidus</name>
    <dbReference type="NCBI Taxonomy" id="13243"/>
    <lineage>
        <taxon>Bacteria</taxon>
        <taxon>Bacillati</taxon>
        <taxon>Actinomycetota</taxon>
        <taxon>Actinomycetes</taxon>
        <taxon>Micrococcales</taxon>
        <taxon>Rarobacteraceae</taxon>
        <taxon>Rarobacter</taxon>
    </lineage>
</organism>
<evidence type="ECO:0000256" key="2">
    <source>
        <dbReference type="ARBA" id="ARBA00023125"/>
    </source>
</evidence>
<dbReference type="SUPFAM" id="SSF48498">
    <property type="entry name" value="Tetracyclin repressor-like, C-terminal domain"/>
    <property type="match status" value="1"/>
</dbReference>
<dbReference type="EMBL" id="VFOS01000001">
    <property type="protein sequence ID" value="TQL64365.1"/>
    <property type="molecule type" value="Genomic_DNA"/>
</dbReference>
<dbReference type="InterPro" id="IPR009057">
    <property type="entry name" value="Homeodomain-like_sf"/>
</dbReference>
<protein>
    <submittedName>
        <fullName evidence="6">TetR family transcriptional regulator</fullName>
    </submittedName>
</protein>
<reference evidence="6 7" key="1">
    <citation type="submission" date="2019-06" db="EMBL/GenBank/DDBJ databases">
        <title>Sequencing the genomes of 1000 actinobacteria strains.</title>
        <authorList>
            <person name="Klenk H.-P."/>
        </authorList>
    </citation>
    <scope>NUCLEOTIDE SEQUENCE [LARGE SCALE GENOMIC DNA]</scope>
    <source>
        <strain evidence="6 7">DSM 4813</strain>
    </source>
</reference>
<dbReference type="PRINTS" id="PR00455">
    <property type="entry name" value="HTHTETR"/>
</dbReference>
<gene>
    <name evidence="6" type="ORF">FB461_0867</name>
</gene>
<feature type="DNA-binding region" description="H-T-H motif" evidence="4">
    <location>
        <begin position="28"/>
        <end position="47"/>
    </location>
</feature>
<evidence type="ECO:0000313" key="7">
    <source>
        <dbReference type="Proteomes" id="UP000315389"/>
    </source>
</evidence>
<dbReference type="SUPFAM" id="SSF46689">
    <property type="entry name" value="Homeodomain-like"/>
    <property type="match status" value="1"/>
</dbReference>
<proteinExistence type="predicted"/>
<dbReference type="AlphaFoldDB" id="A0A542ZVI1"/>
<dbReference type="Pfam" id="PF13305">
    <property type="entry name" value="TetR_C_33"/>
    <property type="match status" value="1"/>
</dbReference>
<evidence type="ECO:0000313" key="6">
    <source>
        <dbReference type="EMBL" id="TQL64365.1"/>
    </source>
</evidence>
<dbReference type="Gene3D" id="1.10.357.10">
    <property type="entry name" value="Tetracycline Repressor, domain 2"/>
    <property type="match status" value="1"/>
</dbReference>
<evidence type="ECO:0000256" key="3">
    <source>
        <dbReference type="ARBA" id="ARBA00023163"/>
    </source>
</evidence>
<dbReference type="InterPro" id="IPR025996">
    <property type="entry name" value="MT1864/Rv1816-like_C"/>
</dbReference>
<keyword evidence="2 4" id="KW-0238">DNA-binding</keyword>
<dbReference type="Proteomes" id="UP000315389">
    <property type="component" value="Unassembled WGS sequence"/>
</dbReference>
<evidence type="ECO:0000256" key="4">
    <source>
        <dbReference type="PROSITE-ProRule" id="PRU00335"/>
    </source>
</evidence>
<keyword evidence="1" id="KW-0805">Transcription regulation</keyword>
<sequence>MPRMNLTEPAVIAAAAELADEAGFEALSVSAVARRLEVQPASLYSHVRDRSALLSGVQRLALGELGGRVSQAVAGRAGSAALRALADAHRDYAIQRPGAWSALQYPADEHTVASPEAARIATLSIAVMRGYRIPPDDAVHAVRLVAATINGFLALDRGQAFAHRNESAHQSWLAAIAALDRALSTWPQGSGK</sequence>
<evidence type="ECO:0000256" key="1">
    <source>
        <dbReference type="ARBA" id="ARBA00023015"/>
    </source>
</evidence>
<dbReference type="Pfam" id="PF00440">
    <property type="entry name" value="TetR_N"/>
    <property type="match status" value="1"/>
</dbReference>
<comment type="caution">
    <text evidence="6">The sequence shown here is derived from an EMBL/GenBank/DDBJ whole genome shotgun (WGS) entry which is preliminary data.</text>
</comment>
<keyword evidence="7" id="KW-1185">Reference proteome</keyword>
<dbReference type="Gene3D" id="1.10.10.60">
    <property type="entry name" value="Homeodomain-like"/>
    <property type="match status" value="1"/>
</dbReference>
<evidence type="ECO:0000259" key="5">
    <source>
        <dbReference type="PROSITE" id="PS50977"/>
    </source>
</evidence>
<dbReference type="PROSITE" id="PS50977">
    <property type="entry name" value="HTH_TETR_2"/>
    <property type="match status" value="1"/>
</dbReference>
<name>A0A542ZVI1_RARFA</name>
<keyword evidence="3" id="KW-0804">Transcription</keyword>